<evidence type="ECO:0000256" key="1">
    <source>
        <dbReference type="SAM" id="MobiDB-lite"/>
    </source>
</evidence>
<feature type="region of interest" description="Disordered" evidence="1">
    <location>
        <begin position="62"/>
        <end position="87"/>
    </location>
</feature>
<proteinExistence type="predicted"/>
<dbReference type="EMBL" id="JARKNE010000010">
    <property type="protein sequence ID" value="KAK5793980.1"/>
    <property type="molecule type" value="Genomic_DNA"/>
</dbReference>
<evidence type="ECO:0000256" key="2">
    <source>
        <dbReference type="SAM" id="Phobius"/>
    </source>
</evidence>
<name>A0ABR0NG44_GOSAR</name>
<protein>
    <recommendedName>
        <fullName evidence="3">Aminotransferase-like plant mobile domain-containing protein</fullName>
    </recommendedName>
</protein>
<accession>A0ABR0NG44</accession>
<sequence>MPSEEAAPSCGGGDIDGTAHASNRGGTAVSGTMGRLMQALCVICVFGDLIMIPKAYFWSEKEKKRKEEEGEEEGGKGRERKKKGRVNGLGYSPDKQLMSYLELAGFGSVALIQTFDLRYDLLSALVEYWRPEIHTFHLSNGECTVTLEDVALQLGLPIDERAITGVSAIAEPIALCYNLLGVLRNNAESKFTGLRFSWLKANFEHLSTNATEQEVMCVARALSGYRIGDQKLLSLYRRLPTFILTCGVLTHQLSISRQSSDITGIKYSGNLVASSISRICQCS</sequence>
<dbReference type="PANTHER" id="PTHR46033">
    <property type="entry name" value="PROTEIN MAIN-LIKE 2"/>
    <property type="match status" value="1"/>
</dbReference>
<keyword evidence="2" id="KW-1133">Transmembrane helix</keyword>
<keyword evidence="2" id="KW-0472">Membrane</keyword>
<keyword evidence="5" id="KW-1185">Reference proteome</keyword>
<keyword evidence="2" id="KW-0812">Transmembrane</keyword>
<dbReference type="InterPro" id="IPR019557">
    <property type="entry name" value="AminoTfrase-like_pln_mobile"/>
</dbReference>
<evidence type="ECO:0000313" key="4">
    <source>
        <dbReference type="EMBL" id="KAK5793980.1"/>
    </source>
</evidence>
<feature type="region of interest" description="Disordered" evidence="1">
    <location>
        <begin position="1"/>
        <end position="20"/>
    </location>
</feature>
<feature type="domain" description="Aminotransferase-like plant mobile" evidence="3">
    <location>
        <begin position="105"/>
        <end position="211"/>
    </location>
</feature>
<reference evidence="4 5" key="1">
    <citation type="submission" date="2023-03" db="EMBL/GenBank/DDBJ databases">
        <title>WGS of Gossypium arboreum.</title>
        <authorList>
            <person name="Yu D."/>
        </authorList>
    </citation>
    <scope>NUCLEOTIDE SEQUENCE [LARGE SCALE GENOMIC DNA]</scope>
    <source>
        <tissue evidence="4">Leaf</tissue>
    </source>
</reference>
<dbReference type="InterPro" id="IPR044824">
    <property type="entry name" value="MAIN-like"/>
</dbReference>
<evidence type="ECO:0000259" key="3">
    <source>
        <dbReference type="Pfam" id="PF10536"/>
    </source>
</evidence>
<gene>
    <name evidence="4" type="ORF">PVK06_035167</name>
</gene>
<dbReference type="PANTHER" id="PTHR46033:SF8">
    <property type="entry name" value="PROTEIN MAINTENANCE OF MERISTEMS-LIKE"/>
    <property type="match status" value="1"/>
</dbReference>
<evidence type="ECO:0000313" key="5">
    <source>
        <dbReference type="Proteomes" id="UP001358586"/>
    </source>
</evidence>
<organism evidence="4 5">
    <name type="scientific">Gossypium arboreum</name>
    <name type="common">Tree cotton</name>
    <name type="synonym">Gossypium nanking</name>
    <dbReference type="NCBI Taxonomy" id="29729"/>
    <lineage>
        <taxon>Eukaryota</taxon>
        <taxon>Viridiplantae</taxon>
        <taxon>Streptophyta</taxon>
        <taxon>Embryophyta</taxon>
        <taxon>Tracheophyta</taxon>
        <taxon>Spermatophyta</taxon>
        <taxon>Magnoliopsida</taxon>
        <taxon>eudicotyledons</taxon>
        <taxon>Gunneridae</taxon>
        <taxon>Pentapetalae</taxon>
        <taxon>rosids</taxon>
        <taxon>malvids</taxon>
        <taxon>Malvales</taxon>
        <taxon>Malvaceae</taxon>
        <taxon>Malvoideae</taxon>
        <taxon>Gossypium</taxon>
    </lineage>
</organism>
<comment type="caution">
    <text evidence="4">The sequence shown here is derived from an EMBL/GenBank/DDBJ whole genome shotgun (WGS) entry which is preliminary data.</text>
</comment>
<dbReference type="Pfam" id="PF10536">
    <property type="entry name" value="PMD"/>
    <property type="match status" value="1"/>
</dbReference>
<feature type="compositionally biased region" description="Basic and acidic residues" evidence="1">
    <location>
        <begin position="62"/>
        <end position="77"/>
    </location>
</feature>
<feature type="transmembrane region" description="Helical" evidence="2">
    <location>
        <begin position="36"/>
        <end position="57"/>
    </location>
</feature>
<dbReference type="Proteomes" id="UP001358586">
    <property type="component" value="Chromosome 10"/>
</dbReference>